<dbReference type="AlphaFoldDB" id="A0A150QNS4"/>
<dbReference type="GO" id="GO:0000160">
    <property type="term" value="P:phosphorelay signal transduction system"/>
    <property type="evidence" value="ECO:0007669"/>
    <property type="project" value="InterPro"/>
</dbReference>
<dbReference type="SUPFAM" id="SSF52172">
    <property type="entry name" value="CheY-like"/>
    <property type="match status" value="1"/>
</dbReference>
<protein>
    <recommendedName>
        <fullName evidence="3">Response regulatory domain-containing protein</fullName>
    </recommendedName>
</protein>
<evidence type="ECO:0000256" key="2">
    <source>
        <dbReference type="PROSITE-ProRule" id="PRU00169"/>
    </source>
</evidence>
<dbReference type="CDD" id="cd00156">
    <property type="entry name" value="REC"/>
    <property type="match status" value="1"/>
</dbReference>
<dbReference type="Gene3D" id="3.40.50.2300">
    <property type="match status" value="1"/>
</dbReference>
<dbReference type="RefSeq" id="WP_061608225.1">
    <property type="nucleotide sequence ID" value="NZ_JEMA01000457.1"/>
</dbReference>
<evidence type="ECO:0000256" key="1">
    <source>
        <dbReference type="ARBA" id="ARBA00022553"/>
    </source>
</evidence>
<evidence type="ECO:0000313" key="4">
    <source>
        <dbReference type="EMBL" id="KYF69643.1"/>
    </source>
</evidence>
<dbReference type="InterPro" id="IPR001789">
    <property type="entry name" value="Sig_transdc_resp-reg_receiver"/>
</dbReference>
<dbReference type="Proteomes" id="UP000075260">
    <property type="component" value="Unassembled WGS sequence"/>
</dbReference>
<keyword evidence="1 2" id="KW-0597">Phosphoprotein</keyword>
<evidence type="ECO:0000259" key="3">
    <source>
        <dbReference type="PROSITE" id="PS50110"/>
    </source>
</evidence>
<dbReference type="InterPro" id="IPR011006">
    <property type="entry name" value="CheY-like_superfamily"/>
</dbReference>
<gene>
    <name evidence="4" type="ORF">BE15_34930</name>
</gene>
<proteinExistence type="predicted"/>
<feature type="modified residue" description="4-aspartylphosphate" evidence="2">
    <location>
        <position position="55"/>
    </location>
</feature>
<dbReference type="PANTHER" id="PTHR44591:SF3">
    <property type="entry name" value="RESPONSE REGULATORY DOMAIN-CONTAINING PROTEIN"/>
    <property type="match status" value="1"/>
</dbReference>
<feature type="domain" description="Response regulatory" evidence="3">
    <location>
        <begin position="6"/>
        <end position="120"/>
    </location>
</feature>
<dbReference type="PANTHER" id="PTHR44591">
    <property type="entry name" value="STRESS RESPONSE REGULATOR PROTEIN 1"/>
    <property type="match status" value="1"/>
</dbReference>
<dbReference type="Pfam" id="PF00072">
    <property type="entry name" value="Response_reg"/>
    <property type="match status" value="1"/>
</dbReference>
<evidence type="ECO:0000313" key="5">
    <source>
        <dbReference type="Proteomes" id="UP000075260"/>
    </source>
</evidence>
<accession>A0A150QNS4</accession>
<reference evidence="4 5" key="1">
    <citation type="submission" date="2014-02" db="EMBL/GenBank/DDBJ databases">
        <title>The small core and large imbalanced accessory genome model reveals a collaborative survival strategy of Sorangium cellulosum strains in nature.</title>
        <authorList>
            <person name="Han K."/>
            <person name="Peng R."/>
            <person name="Blom J."/>
            <person name="Li Y.-Z."/>
        </authorList>
    </citation>
    <scope>NUCLEOTIDE SEQUENCE [LARGE SCALE GENOMIC DNA]</scope>
    <source>
        <strain evidence="4 5">So0008-312</strain>
    </source>
</reference>
<name>A0A150QNS4_SORCE</name>
<organism evidence="4 5">
    <name type="scientific">Sorangium cellulosum</name>
    <name type="common">Polyangium cellulosum</name>
    <dbReference type="NCBI Taxonomy" id="56"/>
    <lineage>
        <taxon>Bacteria</taxon>
        <taxon>Pseudomonadati</taxon>
        <taxon>Myxococcota</taxon>
        <taxon>Polyangia</taxon>
        <taxon>Polyangiales</taxon>
        <taxon>Polyangiaceae</taxon>
        <taxon>Sorangium</taxon>
    </lineage>
</organism>
<sequence length="124" mass="13668">MPDRTKILVIEDDRDSSEMLMEMLRMADYEVELAHTADQAIAALTERRYGAALLDLNVTGATTVELIERLRGVSQRPPLVIFSARVPDDLRRAAAQLSAAAVIQKPASMDTLLTTMDRVIRSAA</sequence>
<dbReference type="PROSITE" id="PS50110">
    <property type="entry name" value="RESPONSE_REGULATORY"/>
    <property type="match status" value="1"/>
</dbReference>
<dbReference type="InterPro" id="IPR050595">
    <property type="entry name" value="Bact_response_regulator"/>
</dbReference>
<comment type="caution">
    <text evidence="4">The sequence shown here is derived from an EMBL/GenBank/DDBJ whole genome shotgun (WGS) entry which is preliminary data.</text>
</comment>
<dbReference type="EMBL" id="JEMA01000457">
    <property type="protein sequence ID" value="KYF69643.1"/>
    <property type="molecule type" value="Genomic_DNA"/>
</dbReference>
<dbReference type="SMART" id="SM00448">
    <property type="entry name" value="REC"/>
    <property type="match status" value="1"/>
</dbReference>